<keyword evidence="3" id="KW-1185">Reference proteome</keyword>
<feature type="compositionally biased region" description="Polar residues" evidence="1">
    <location>
        <begin position="988"/>
        <end position="998"/>
    </location>
</feature>
<accession>A0A8T1MK38</accession>
<name>A0A8T1MK38_CLOSI</name>
<feature type="compositionally biased region" description="Basic and acidic residues" evidence="1">
    <location>
        <begin position="740"/>
        <end position="750"/>
    </location>
</feature>
<sequence length="1520" mass="171145">MKTVERRLNYMPHYTRTYAKSWRACETGRNNITFSCRPPLAKGAVGDIFEGFRRTDQYVESQCSFYEYPEPYNEDDSKADTTYQPTFINPMRLNQATITTNDCAKFIAIVTTEIKQDYSSKIVSKIVYTQTPLPRDNRWTTFENCSPATIKKRGKNCITRDCGGEDFPMHYYVCVVNLARTEERWNGGEDWQQSIFSSAIGVVEVGGTFQSPITLSESEILIHQNIVSLRKDKNPEVITASSVTYNSNNPSVDKDCSLTLEPINLKANQAIMTEFASKLAEPRTCHLMASKLPSPYTRSGRIFAFVSSSKIKSMKLQTTFVPVRCYLNLWSQTVEKMKERLSGSLKITPIISLSRSAASCSKFSNRVTHVRCLVYTPTTLMGIPGSQFLGDDFKPLEKEYATIGRSSLRSNYLVTERAQRPEIALSCRIIRKTAGNVLSQIHSWTESTSKNFKTQDSSSPHVDKFATAHYSCSTTNGFVMPYMVQKWISNTSSRPEASNLIQGSYCTVELDTHQVDRIGGMDPPFMERHTLSTADREDTLVHDSYVTLSNDRFFCKNLLTNQREPFKSLALPITYEQRNDIRSAPTSIKSQDPVYLRPSPPTLQENKLSRSKPRVRSQQHGKQSEAVQSQDWHFRDQGRLKEYPYHHSHELPCNSSDILLNTEDEVSESRCERHSKHWVPAEGEREGNSIEQVQRFGDSSDMCSKTGSLYNERPYESEKQASCRETKWSAADSRARKKQTHDSKGRDLHFKKANRRPTTSRSSSCSDSSSPSFRKPRKQDKGERSQSYTRRSVKSLLRQYERLTKQLVQTNKSIVEACGRKKLRFGQVMNEYLSSTSEGSTSTTPKHSPGREVINPTKAILKRLNKLCSTVLDVSRKNSRTAEPAVLTETPNVPWEATKQADQLKSLFARPTLNPNLLSAGNEMQTPLDSTQSIAFGKYQLPQSQHQSQGYGNQPPGYQVAAGMMAPNDLHENQWVGPTQKVPVGNGLPTQRYHSTVPWSHRTTKLSLPDDTSEDETDSHKRSKSRKRLKKKSRQKSRSRREAYSRQDDFLSECKAHFNGHQHPWASYHGCQLPVYPNSARHTGCCHFGHYVNPVHTHSQQNIHRMQSVGCQPPCHTHHLKCTGYPQVVQLPSSSISSTTASYSVPSHSVSHPEPCKHAYQPNLSSHVHAVNQCTTGSCCVGLQSKALETPPNLSAQAPQTSCYQHIDPGVHVKPTSEQRRLFSGGASVPHSTYYQQPSGSSDQFINSYWDGASNAGALTAQQSYSMSESSQLQAGFCGNGLPRSPILQNTQSGKSDDKFAHQELPVSSNQLIGNIDRSVSKILQQQDRQSHLFPKQPGGPNTIMSFDGVDEKGLVEKGNDLGQAQKQGLSTNETLVTPARVDGRTLENIRINDHEKGSLEQSRTHIINQNTSHVKSSRASDQQSSPPLMRSVIAMRANLASDPTTPEDWQQVEARFDKLQREKTRIEGRLCRTPQNGRENAEKKRLTEYLVKLDAEISALKLLLLKRFNEVRKRNIKKG</sequence>
<dbReference type="EMBL" id="NIRI02000042">
    <property type="protein sequence ID" value="KAG5449195.1"/>
    <property type="molecule type" value="Genomic_DNA"/>
</dbReference>
<reference evidence="2 3" key="2">
    <citation type="journal article" date="2021" name="Genomics">
        <title>High-quality reference genome for Clonorchis sinensis.</title>
        <authorList>
            <person name="Young N.D."/>
            <person name="Stroehlein A.J."/>
            <person name="Kinkar L."/>
            <person name="Wang T."/>
            <person name="Sohn W.M."/>
            <person name="Chang B.C.H."/>
            <person name="Kaur P."/>
            <person name="Weisz D."/>
            <person name="Dudchenko O."/>
            <person name="Aiden E.L."/>
            <person name="Korhonen P.K."/>
            <person name="Gasser R.B."/>
        </authorList>
    </citation>
    <scope>NUCLEOTIDE SEQUENCE [LARGE SCALE GENOMIC DNA]</scope>
    <source>
        <strain evidence="2">Cs-k2</strain>
    </source>
</reference>
<dbReference type="OrthoDB" id="6257969at2759"/>
<feature type="region of interest" description="Disordered" evidence="1">
    <location>
        <begin position="582"/>
        <end position="633"/>
    </location>
</feature>
<feature type="compositionally biased region" description="Basic residues" evidence="1">
    <location>
        <begin position="609"/>
        <end position="619"/>
    </location>
</feature>
<feature type="region of interest" description="Disordered" evidence="1">
    <location>
        <begin position="676"/>
        <end position="792"/>
    </location>
</feature>
<feature type="region of interest" description="Disordered" evidence="1">
    <location>
        <begin position="976"/>
        <end position="1046"/>
    </location>
</feature>
<gene>
    <name evidence="2" type="ORF">CSKR_104704</name>
</gene>
<evidence type="ECO:0000313" key="2">
    <source>
        <dbReference type="EMBL" id="KAG5449195.1"/>
    </source>
</evidence>
<dbReference type="Proteomes" id="UP000286415">
    <property type="component" value="Unassembled WGS sequence"/>
</dbReference>
<evidence type="ECO:0000256" key="1">
    <source>
        <dbReference type="SAM" id="MobiDB-lite"/>
    </source>
</evidence>
<feature type="compositionally biased region" description="Basic residues" evidence="1">
    <location>
        <begin position="1021"/>
        <end position="1039"/>
    </location>
</feature>
<comment type="caution">
    <text evidence="2">The sequence shown here is derived from an EMBL/GenBank/DDBJ whole genome shotgun (WGS) entry which is preliminary data.</text>
</comment>
<protein>
    <submittedName>
        <fullName evidence="2">Uncharacterized protein</fullName>
    </submittedName>
</protein>
<feature type="compositionally biased region" description="Basic and acidic residues" evidence="1">
    <location>
        <begin position="713"/>
        <end position="727"/>
    </location>
</feature>
<evidence type="ECO:0000313" key="3">
    <source>
        <dbReference type="Proteomes" id="UP000286415"/>
    </source>
</evidence>
<reference evidence="2 3" key="1">
    <citation type="journal article" date="2018" name="Biotechnol. Adv.">
        <title>Improved genomic resources and new bioinformatic workflow for the carcinogenic parasite Clonorchis sinensis: Biotechnological implications.</title>
        <authorList>
            <person name="Wang D."/>
            <person name="Korhonen P.K."/>
            <person name="Gasser R.B."/>
            <person name="Young N.D."/>
        </authorList>
    </citation>
    <scope>NUCLEOTIDE SEQUENCE [LARGE SCALE GENOMIC DNA]</scope>
    <source>
        <strain evidence="2">Cs-k2</strain>
    </source>
</reference>
<organism evidence="2 3">
    <name type="scientific">Clonorchis sinensis</name>
    <name type="common">Chinese liver fluke</name>
    <dbReference type="NCBI Taxonomy" id="79923"/>
    <lineage>
        <taxon>Eukaryota</taxon>
        <taxon>Metazoa</taxon>
        <taxon>Spiralia</taxon>
        <taxon>Lophotrochozoa</taxon>
        <taxon>Platyhelminthes</taxon>
        <taxon>Trematoda</taxon>
        <taxon>Digenea</taxon>
        <taxon>Opisthorchiida</taxon>
        <taxon>Opisthorchiata</taxon>
        <taxon>Opisthorchiidae</taxon>
        <taxon>Clonorchis</taxon>
    </lineage>
</organism>
<feature type="compositionally biased region" description="Low complexity" evidence="1">
    <location>
        <begin position="756"/>
        <end position="773"/>
    </location>
</feature>
<feature type="compositionally biased region" description="Polar residues" evidence="1">
    <location>
        <begin position="620"/>
        <end position="631"/>
    </location>
</feature>
<proteinExistence type="predicted"/>